<dbReference type="InterPro" id="IPR029063">
    <property type="entry name" value="SAM-dependent_MTases_sf"/>
</dbReference>
<keyword evidence="4" id="KW-1185">Reference proteome</keyword>
<evidence type="ECO:0000256" key="1">
    <source>
        <dbReference type="ARBA" id="ARBA00006594"/>
    </source>
</evidence>
<organism evidence="3 4">
    <name type="scientific">Tsuneonella suprasediminis</name>
    <dbReference type="NCBI Taxonomy" id="2306996"/>
    <lineage>
        <taxon>Bacteria</taxon>
        <taxon>Pseudomonadati</taxon>
        <taxon>Pseudomonadota</taxon>
        <taxon>Alphaproteobacteria</taxon>
        <taxon>Sphingomonadales</taxon>
        <taxon>Erythrobacteraceae</taxon>
        <taxon>Tsuneonella</taxon>
    </lineage>
</organism>
<evidence type="ECO:0000313" key="4">
    <source>
        <dbReference type="Proteomes" id="UP000284322"/>
    </source>
</evidence>
<evidence type="ECO:0000259" key="2">
    <source>
        <dbReference type="Pfam" id="PF02384"/>
    </source>
</evidence>
<dbReference type="EMBL" id="RAHJ01000022">
    <property type="protein sequence ID" value="RJX65464.1"/>
    <property type="molecule type" value="Genomic_DNA"/>
</dbReference>
<dbReference type="GO" id="GO:0003677">
    <property type="term" value="F:DNA binding"/>
    <property type="evidence" value="ECO:0007669"/>
    <property type="project" value="InterPro"/>
</dbReference>
<dbReference type="CDD" id="cd02440">
    <property type="entry name" value="AdoMet_MTases"/>
    <property type="match status" value="1"/>
</dbReference>
<reference evidence="3 4" key="1">
    <citation type="submission" date="2018-09" db="EMBL/GenBank/DDBJ databases">
        <title>Altererythrobacter sp.Ery1 and Ery12, the genome sequencing of novel strains in genus Alterythrobacter.</title>
        <authorList>
            <person name="Cheng H."/>
            <person name="Wu Y.-H."/>
            <person name="Fang C."/>
            <person name="Xu X.-W."/>
        </authorList>
    </citation>
    <scope>NUCLEOTIDE SEQUENCE [LARGE SCALE GENOMIC DNA]</scope>
    <source>
        <strain evidence="3 4">Ery12</strain>
    </source>
</reference>
<dbReference type="AlphaFoldDB" id="A0A419QXV0"/>
<protein>
    <recommendedName>
        <fullName evidence="2">DNA methylase adenine-specific domain-containing protein</fullName>
    </recommendedName>
</protein>
<gene>
    <name evidence="3" type="ORF">D6858_14145</name>
</gene>
<dbReference type="Pfam" id="PF02384">
    <property type="entry name" value="N6_Mtase"/>
    <property type="match status" value="1"/>
</dbReference>
<evidence type="ECO:0000313" key="3">
    <source>
        <dbReference type="EMBL" id="RJX65464.1"/>
    </source>
</evidence>
<dbReference type="GO" id="GO:0008170">
    <property type="term" value="F:N-methyltransferase activity"/>
    <property type="evidence" value="ECO:0007669"/>
    <property type="project" value="InterPro"/>
</dbReference>
<feature type="domain" description="DNA methylase adenine-specific" evidence="2">
    <location>
        <begin position="7"/>
        <end position="54"/>
    </location>
</feature>
<dbReference type="InterPro" id="IPR003356">
    <property type="entry name" value="DNA_methylase_A-5"/>
</dbReference>
<dbReference type="Gene3D" id="3.40.50.150">
    <property type="entry name" value="Vaccinia Virus protein VP39"/>
    <property type="match status" value="1"/>
</dbReference>
<dbReference type="SUPFAM" id="SSF53335">
    <property type="entry name" value="S-adenosyl-L-methionine-dependent methyltransferases"/>
    <property type="match status" value="1"/>
</dbReference>
<comment type="similarity">
    <text evidence="1">Belongs to the N(4)/N(6)-methyltransferase family.</text>
</comment>
<name>A0A419QXV0_9SPHN</name>
<accession>A0A419QXV0</accession>
<dbReference type="Proteomes" id="UP000284322">
    <property type="component" value="Unassembled WGS sequence"/>
</dbReference>
<dbReference type="RefSeq" id="WP_120112021.1">
    <property type="nucleotide sequence ID" value="NZ_RAHJ01000022.1"/>
</dbReference>
<dbReference type="OrthoDB" id="9806213at2"/>
<proteinExistence type="inferred from homology"/>
<comment type="caution">
    <text evidence="3">The sequence shown here is derived from an EMBL/GenBank/DDBJ whole genome shotgun (WGS) entry which is preliminary data.</text>
</comment>
<sequence length="118" mass="12883">MKFIEDQTAQKLRGGYYTPLDLASFIARWIADLKPDKVLEPSCGDGAFLQAMADVGAFSKAAITGFELDDDEAAKAARRAKELRLNRAEVRSEDFLGWAIENMGKGGDPLRASSRLAS</sequence>
<dbReference type="PRINTS" id="PR00507">
    <property type="entry name" value="N12N6MTFRASE"/>
</dbReference>